<dbReference type="RefSeq" id="WP_118934230.1">
    <property type="nucleotide sequence ID" value="NZ_CP061008.1"/>
</dbReference>
<accession>A0A424W5V0</accession>
<dbReference type="PROSITE" id="PS51318">
    <property type="entry name" value="TAT"/>
    <property type="match status" value="1"/>
</dbReference>
<dbReference type="EMBL" id="QVXO01000060">
    <property type="protein sequence ID" value="RPJ88578.1"/>
    <property type="molecule type" value="Genomic_DNA"/>
</dbReference>
<gene>
    <name evidence="3" type="ORF">DY367_27000</name>
</gene>
<protein>
    <submittedName>
        <fullName evidence="3">DUF4434 domain-containing protein</fullName>
    </submittedName>
</protein>
<organism evidence="3 4">
    <name type="scientific">Alcaligenes xylosoxydans xylosoxydans</name>
    <name type="common">Achromobacter xylosoxidans</name>
    <dbReference type="NCBI Taxonomy" id="85698"/>
    <lineage>
        <taxon>Bacteria</taxon>
        <taxon>Pseudomonadati</taxon>
        <taxon>Pseudomonadota</taxon>
        <taxon>Betaproteobacteria</taxon>
        <taxon>Burkholderiales</taxon>
        <taxon>Alcaligenaceae</taxon>
        <taxon>Achromobacter</taxon>
    </lineage>
</organism>
<feature type="signal peptide" evidence="1">
    <location>
        <begin position="1"/>
        <end position="31"/>
    </location>
</feature>
<sequence>MQASAPASTGRRRLLQGLGAAALAASLPACAPAWSVQSTFWQLWPSHLELSPEAWRERIAAMHALGFREIIIQWVGASGGAQPWQLPAPTLALIFDEAERLGMGLQLGLPYDERWWRQLGNPDDAALAEFLQAAQTQALAYAGASNATGLAAFRGWYIPYEIEQHSWAAPGRQARLAQWLRELSDPLAQQTGRAPAISTYHSKLPGALSLADLWNGLLDVAKLRPMVQDGVGVSGMAAYEALEPLHRMLLARRAPFDLIVELFEELPSERQDGTTFNARSADAARVRRQLRIARRYRAQSVVAFAADPWLIGPTPEAERLRREWPL</sequence>
<dbReference type="InterPro" id="IPR027849">
    <property type="entry name" value="DUF4434"/>
</dbReference>
<reference evidence="3 4" key="1">
    <citation type="submission" date="2018-08" db="EMBL/GenBank/DDBJ databases">
        <title>Achromobacter xylosoxidans Genome sequencing and assembly.</title>
        <authorList>
            <person name="Wang R."/>
            <person name="Rensing C."/>
            <person name="Li Y."/>
        </authorList>
    </citation>
    <scope>NUCLEOTIDE SEQUENCE [LARGE SCALE GENOMIC DNA]</scope>
    <source>
        <strain evidence="3 4">GD003A</strain>
    </source>
</reference>
<proteinExistence type="predicted"/>
<evidence type="ECO:0000259" key="2">
    <source>
        <dbReference type="Pfam" id="PF14488"/>
    </source>
</evidence>
<dbReference type="AlphaFoldDB" id="A0A424W5V0"/>
<feature type="chain" id="PRO_5019199558" evidence="1">
    <location>
        <begin position="32"/>
        <end position="326"/>
    </location>
</feature>
<evidence type="ECO:0000256" key="1">
    <source>
        <dbReference type="SAM" id="SignalP"/>
    </source>
</evidence>
<evidence type="ECO:0000313" key="4">
    <source>
        <dbReference type="Proteomes" id="UP000285324"/>
    </source>
</evidence>
<feature type="domain" description="DUF4434" evidence="2">
    <location>
        <begin position="38"/>
        <end position="315"/>
    </location>
</feature>
<name>A0A424W5V0_ALCXX</name>
<dbReference type="OrthoDB" id="5461181at2"/>
<dbReference type="Gene3D" id="3.20.20.80">
    <property type="entry name" value="Glycosidases"/>
    <property type="match status" value="1"/>
</dbReference>
<keyword evidence="1" id="KW-0732">Signal</keyword>
<dbReference type="InterPro" id="IPR006311">
    <property type="entry name" value="TAT_signal"/>
</dbReference>
<dbReference type="Pfam" id="PF14488">
    <property type="entry name" value="DUF4434"/>
    <property type="match status" value="1"/>
</dbReference>
<evidence type="ECO:0000313" key="3">
    <source>
        <dbReference type="EMBL" id="RPJ88578.1"/>
    </source>
</evidence>
<comment type="caution">
    <text evidence="3">The sequence shown here is derived from an EMBL/GenBank/DDBJ whole genome shotgun (WGS) entry which is preliminary data.</text>
</comment>
<dbReference type="Proteomes" id="UP000285324">
    <property type="component" value="Unassembled WGS sequence"/>
</dbReference>